<dbReference type="InterPro" id="IPR042233">
    <property type="entry name" value="Cell_div_ZapA_N"/>
</dbReference>
<reference evidence="1 2" key="2">
    <citation type="journal article" date="2014" name="FEMS Microbiol. Lett.">
        <title>Draft genomic DNA sequence of the facultatively methylotrophic bacterium Acidomonas methanolica type strain MB58.</title>
        <authorList>
            <person name="Higashiura N."/>
            <person name="Hadano H."/>
            <person name="Hirakawa H."/>
            <person name="Matsutani M."/>
            <person name="Takabe S."/>
            <person name="Matsushita K."/>
            <person name="Azuma Y."/>
        </authorList>
    </citation>
    <scope>NUCLEOTIDE SEQUENCE [LARGE SCALE GENOMIC DNA]</scope>
    <source>
        <strain evidence="1 2">MB58</strain>
    </source>
</reference>
<name>A0A023D3D0_ACIMT</name>
<evidence type="ECO:0008006" key="3">
    <source>
        <dbReference type="Google" id="ProtNLM"/>
    </source>
</evidence>
<evidence type="ECO:0000313" key="1">
    <source>
        <dbReference type="EMBL" id="GAJ28255.1"/>
    </source>
</evidence>
<dbReference type="EMBL" id="BAND01000016">
    <property type="protein sequence ID" value="GAJ28255.1"/>
    <property type="molecule type" value="Genomic_DNA"/>
</dbReference>
<dbReference type="AlphaFoldDB" id="A0A023D3D0"/>
<dbReference type="Proteomes" id="UP000019760">
    <property type="component" value="Unassembled WGS sequence"/>
</dbReference>
<protein>
    <recommendedName>
        <fullName evidence="3">Cell division protein ZapA</fullName>
    </recommendedName>
</protein>
<dbReference type="SUPFAM" id="SSF102829">
    <property type="entry name" value="Cell division protein ZapA-like"/>
    <property type="match status" value="1"/>
</dbReference>
<gene>
    <name evidence="1" type="ORF">Amme_016_038</name>
</gene>
<organism evidence="1 2">
    <name type="scientific">Acidomonas methanolica NBRC 104435</name>
    <dbReference type="NCBI Taxonomy" id="1231351"/>
    <lineage>
        <taxon>Bacteria</taxon>
        <taxon>Pseudomonadati</taxon>
        <taxon>Pseudomonadota</taxon>
        <taxon>Alphaproteobacteria</taxon>
        <taxon>Acetobacterales</taxon>
        <taxon>Acetobacteraceae</taxon>
        <taxon>Acidomonas</taxon>
    </lineage>
</organism>
<dbReference type="InterPro" id="IPR007838">
    <property type="entry name" value="Cell_div_ZapA-like"/>
</dbReference>
<dbReference type="Pfam" id="PF05164">
    <property type="entry name" value="ZapA"/>
    <property type="match status" value="1"/>
</dbReference>
<dbReference type="RefSeq" id="WP_042056668.1">
    <property type="nucleotide sequence ID" value="NZ_BAND01000016.1"/>
</dbReference>
<dbReference type="Gene3D" id="3.30.160.880">
    <property type="entry name" value="Cell division protein ZapA protomer, N-terminal domain"/>
    <property type="match status" value="1"/>
</dbReference>
<dbReference type="OrthoDB" id="9797575at2"/>
<dbReference type="InterPro" id="IPR036192">
    <property type="entry name" value="Cell_div_ZapA-like_sf"/>
</dbReference>
<keyword evidence="2" id="KW-1185">Reference proteome</keyword>
<comment type="caution">
    <text evidence="1">The sequence shown here is derived from an EMBL/GenBank/DDBJ whole genome shotgun (WGS) entry which is preliminary data.</text>
</comment>
<evidence type="ECO:0000313" key="2">
    <source>
        <dbReference type="Proteomes" id="UP000019760"/>
    </source>
</evidence>
<reference evidence="2" key="1">
    <citation type="journal article" date="2014" name="FEMS Microbiol. Lett.">
        <title>Draft Genomic DNA Sequence of the Facultatively Methylotrophic Bacterium Acidomonas methanolica type strain MB58.</title>
        <authorList>
            <person name="Higashiura N."/>
            <person name="Hadano H."/>
            <person name="Hirakawa H."/>
            <person name="Matsutani M."/>
            <person name="Takabe S."/>
            <person name="Matsushita K."/>
            <person name="Azuma Y."/>
        </authorList>
    </citation>
    <scope>NUCLEOTIDE SEQUENCE [LARGE SCALE GENOMIC DNA]</scope>
    <source>
        <strain evidence="2">MB58</strain>
    </source>
</reference>
<sequence length="113" mass="12322">MAQVSIRLNGYSYTVGCQDGEERHLMAMAAQVERRIDRVRALGAPSGEARMLVLAALLMADEIHDLAEARLPSSATEKIAAAEQIVRERDGERTQLLDLAERAESIAAALEAF</sequence>
<proteinExistence type="predicted"/>
<accession>A0A023D3D0</accession>